<sequence>QHKDEQIFTYMFNKFRYWIGKRSGLKILEEQNEEIHIKYYDPIEQFPNKIDQLLAALNRIYMNQQTYQTKKERVISPSLVNLH</sequence>
<comment type="caution">
    <text evidence="1">The sequence shown here is derived from an EMBL/GenBank/DDBJ whole genome shotgun (WGS) entry which is preliminary data.</text>
</comment>
<organism evidence="1 2">
    <name type="scientific">Adineta steineri</name>
    <dbReference type="NCBI Taxonomy" id="433720"/>
    <lineage>
        <taxon>Eukaryota</taxon>
        <taxon>Metazoa</taxon>
        <taxon>Spiralia</taxon>
        <taxon>Gnathifera</taxon>
        <taxon>Rotifera</taxon>
        <taxon>Eurotatoria</taxon>
        <taxon>Bdelloidea</taxon>
        <taxon>Adinetida</taxon>
        <taxon>Adinetidae</taxon>
        <taxon>Adineta</taxon>
    </lineage>
</organism>
<name>A0A820T661_9BILA</name>
<gene>
    <name evidence="1" type="ORF">OKA104_LOCUS54914</name>
</gene>
<dbReference type="EMBL" id="CAJOAY010037588">
    <property type="protein sequence ID" value="CAF4464962.1"/>
    <property type="molecule type" value="Genomic_DNA"/>
</dbReference>
<evidence type="ECO:0000313" key="2">
    <source>
        <dbReference type="Proteomes" id="UP000663881"/>
    </source>
</evidence>
<dbReference type="AlphaFoldDB" id="A0A820T661"/>
<evidence type="ECO:0000313" key="1">
    <source>
        <dbReference type="EMBL" id="CAF4464962.1"/>
    </source>
</evidence>
<reference evidence="1" key="1">
    <citation type="submission" date="2021-02" db="EMBL/GenBank/DDBJ databases">
        <authorList>
            <person name="Nowell W R."/>
        </authorList>
    </citation>
    <scope>NUCLEOTIDE SEQUENCE</scope>
</reference>
<accession>A0A820T661</accession>
<proteinExistence type="predicted"/>
<protein>
    <submittedName>
        <fullName evidence="1">Uncharacterized protein</fullName>
    </submittedName>
</protein>
<feature type="non-terminal residue" evidence="1">
    <location>
        <position position="1"/>
    </location>
</feature>
<dbReference type="Proteomes" id="UP000663881">
    <property type="component" value="Unassembled WGS sequence"/>
</dbReference>